<comment type="caution">
    <text evidence="7">The sequence shown here is derived from an EMBL/GenBank/DDBJ whole genome shotgun (WGS) entry which is preliminary data.</text>
</comment>
<evidence type="ECO:0000313" key="8">
    <source>
        <dbReference type="Proteomes" id="UP000179807"/>
    </source>
</evidence>
<dbReference type="EMBL" id="MLAK01000509">
    <property type="protein sequence ID" value="OHT13590.1"/>
    <property type="molecule type" value="Genomic_DNA"/>
</dbReference>
<sequence>MIDPHKSQQSCYITSFFSLRDNKMDALDALATRRTARQYERDYTIPKDVLEQIINSALRSPSGHNVQDIDLLVVTNRAKLDEVATNLLKAMPENLLKNFNARKTDLGVTNLVTCDASCVVYLVQNERYNKIFNSIDSGIILMAIMVAARRFGLDTMCLGSMLYGDKSQTEALLGIPEGKLAMAIAIGKAKEGHKEGPQQILAKVTYLE</sequence>
<evidence type="ECO:0000256" key="2">
    <source>
        <dbReference type="ARBA" id="ARBA00007118"/>
    </source>
</evidence>
<evidence type="ECO:0000256" key="3">
    <source>
        <dbReference type="ARBA" id="ARBA00022630"/>
    </source>
</evidence>
<protein>
    <submittedName>
        <fullName evidence="7">Nitroreductase family protein</fullName>
    </submittedName>
</protein>
<keyword evidence="3" id="KW-0285">Flavoprotein</keyword>
<feature type="domain" description="Nitroreductase" evidence="6">
    <location>
        <begin position="31"/>
        <end position="188"/>
    </location>
</feature>
<dbReference type="Pfam" id="PF00881">
    <property type="entry name" value="Nitroreductase"/>
    <property type="match status" value="1"/>
</dbReference>
<dbReference type="GeneID" id="94825945"/>
<dbReference type="InterPro" id="IPR029479">
    <property type="entry name" value="Nitroreductase"/>
</dbReference>
<gene>
    <name evidence="7" type="ORF">TRFO_03356</name>
</gene>
<evidence type="ECO:0000256" key="1">
    <source>
        <dbReference type="ARBA" id="ARBA00001917"/>
    </source>
</evidence>
<evidence type="ECO:0000256" key="4">
    <source>
        <dbReference type="ARBA" id="ARBA00022643"/>
    </source>
</evidence>
<dbReference type="RefSeq" id="XP_068366726.1">
    <property type="nucleotide sequence ID" value="XM_068491241.1"/>
</dbReference>
<evidence type="ECO:0000259" key="6">
    <source>
        <dbReference type="Pfam" id="PF00881"/>
    </source>
</evidence>
<dbReference type="InterPro" id="IPR000415">
    <property type="entry name" value="Nitroreductase-like"/>
</dbReference>
<reference evidence="7" key="1">
    <citation type="submission" date="2016-10" db="EMBL/GenBank/DDBJ databases">
        <authorList>
            <person name="Benchimol M."/>
            <person name="Almeida L.G."/>
            <person name="Vasconcelos A.T."/>
            <person name="Perreira-Neves A."/>
            <person name="Rosa I.A."/>
            <person name="Tasca T."/>
            <person name="Bogo M.R."/>
            <person name="de Souza W."/>
        </authorList>
    </citation>
    <scope>NUCLEOTIDE SEQUENCE [LARGE SCALE GENOMIC DNA]</scope>
    <source>
        <strain evidence="7">K</strain>
    </source>
</reference>
<evidence type="ECO:0000256" key="5">
    <source>
        <dbReference type="ARBA" id="ARBA00023002"/>
    </source>
</evidence>
<dbReference type="SUPFAM" id="SSF55469">
    <property type="entry name" value="FMN-dependent nitroreductase-like"/>
    <property type="match status" value="1"/>
</dbReference>
<organism evidence="7 8">
    <name type="scientific">Tritrichomonas foetus</name>
    <dbReference type="NCBI Taxonomy" id="1144522"/>
    <lineage>
        <taxon>Eukaryota</taxon>
        <taxon>Metamonada</taxon>
        <taxon>Parabasalia</taxon>
        <taxon>Tritrichomonadida</taxon>
        <taxon>Tritrichomonadidae</taxon>
        <taxon>Tritrichomonas</taxon>
    </lineage>
</organism>
<dbReference type="Gene3D" id="3.40.109.10">
    <property type="entry name" value="NADH Oxidase"/>
    <property type="match status" value="1"/>
</dbReference>
<dbReference type="Proteomes" id="UP000179807">
    <property type="component" value="Unassembled WGS sequence"/>
</dbReference>
<keyword evidence="5" id="KW-0560">Oxidoreductase</keyword>
<evidence type="ECO:0000313" key="7">
    <source>
        <dbReference type="EMBL" id="OHT13590.1"/>
    </source>
</evidence>
<accession>A0A1J4KV62</accession>
<keyword evidence="8" id="KW-1185">Reference proteome</keyword>
<comment type="cofactor">
    <cofactor evidence="1">
        <name>FMN</name>
        <dbReference type="ChEBI" id="CHEBI:58210"/>
    </cofactor>
</comment>
<keyword evidence="4" id="KW-0288">FMN</keyword>
<dbReference type="PANTHER" id="PTHR43673">
    <property type="entry name" value="NAD(P)H NITROREDUCTASE YDGI-RELATED"/>
    <property type="match status" value="1"/>
</dbReference>
<proteinExistence type="inferred from homology"/>
<dbReference type="PANTHER" id="PTHR43673:SF2">
    <property type="entry name" value="NITROREDUCTASE"/>
    <property type="match status" value="1"/>
</dbReference>
<dbReference type="GO" id="GO:0016491">
    <property type="term" value="F:oxidoreductase activity"/>
    <property type="evidence" value="ECO:0007669"/>
    <property type="project" value="UniProtKB-KW"/>
</dbReference>
<name>A0A1J4KV62_9EUKA</name>
<dbReference type="AlphaFoldDB" id="A0A1J4KV62"/>
<dbReference type="VEuPathDB" id="TrichDB:TRFO_03356"/>
<comment type="similarity">
    <text evidence="2">Belongs to the nitroreductase family.</text>
</comment>